<name>A0A5F8AS22_MACMU</name>
<feature type="signal peptide" evidence="2">
    <location>
        <begin position="1"/>
        <end position="18"/>
    </location>
</feature>
<organism evidence="3 4">
    <name type="scientific">Macaca mulatta</name>
    <name type="common">Rhesus macaque</name>
    <dbReference type="NCBI Taxonomy" id="9544"/>
    <lineage>
        <taxon>Eukaryota</taxon>
        <taxon>Metazoa</taxon>
        <taxon>Chordata</taxon>
        <taxon>Craniata</taxon>
        <taxon>Vertebrata</taxon>
        <taxon>Euteleostomi</taxon>
        <taxon>Mammalia</taxon>
        <taxon>Eutheria</taxon>
        <taxon>Euarchontoglires</taxon>
        <taxon>Primates</taxon>
        <taxon>Haplorrhini</taxon>
        <taxon>Catarrhini</taxon>
        <taxon>Cercopithecidae</taxon>
        <taxon>Cercopithecinae</taxon>
        <taxon>Macaca</taxon>
    </lineage>
</organism>
<reference evidence="3" key="3">
    <citation type="submission" date="2025-08" db="UniProtKB">
        <authorList>
            <consortium name="Ensembl"/>
        </authorList>
    </citation>
    <scope>IDENTIFICATION</scope>
    <source>
        <strain evidence="3">17573</strain>
    </source>
</reference>
<reference evidence="3" key="2">
    <citation type="submission" date="2019-01" db="EMBL/GenBank/DDBJ databases">
        <authorList>
            <person name="Graves T."/>
            <person name="Eichler E.E."/>
            <person name="Wilson R.K."/>
        </authorList>
    </citation>
    <scope>NUCLEOTIDE SEQUENCE [LARGE SCALE GENOMIC DNA]</scope>
    <source>
        <strain evidence="3">17573</strain>
    </source>
</reference>
<keyword evidence="4" id="KW-1185">Reference proteome</keyword>
<keyword evidence="2" id="KW-0732">Signal</keyword>
<accession>A0A5F8AS22</accession>
<protein>
    <recommendedName>
        <fullName evidence="5">Secreted protein</fullName>
    </recommendedName>
</protein>
<feature type="chain" id="PRO_5023819449" description="Secreted protein" evidence="2">
    <location>
        <begin position="19"/>
        <end position="106"/>
    </location>
</feature>
<dbReference type="AlphaFoldDB" id="A0A5F8AS22"/>
<evidence type="ECO:0000313" key="3">
    <source>
        <dbReference type="Ensembl" id="ENSMMUP00000079700.1"/>
    </source>
</evidence>
<dbReference type="VEuPathDB" id="HostDB:ENSMMUG00000063378"/>
<evidence type="ECO:0000256" key="2">
    <source>
        <dbReference type="SAM" id="SignalP"/>
    </source>
</evidence>
<dbReference type="Bgee" id="ENSMMUG00000063378">
    <property type="expression patterns" value="Expressed in adipose tissue"/>
</dbReference>
<dbReference type="InParanoid" id="A0A5F8AS22"/>
<evidence type="ECO:0000256" key="1">
    <source>
        <dbReference type="SAM" id="MobiDB-lite"/>
    </source>
</evidence>
<dbReference type="PANTHER" id="PTHR46254">
    <property type="entry name" value="PROTEIN GVQW1-RELATED"/>
    <property type="match status" value="1"/>
</dbReference>
<evidence type="ECO:0008006" key="5">
    <source>
        <dbReference type="Google" id="ProtNLM"/>
    </source>
</evidence>
<sequence>FYFLFFFSRQIFALIAQAGVRWHDLGSPQSLPPGSKWFSCLSLPSSWDYRHALPHLANFVFLVEMRFLHVDQDSLKLPTSGDPPASASQTAGITGVTHRSRPYGVS</sequence>
<dbReference type="Proteomes" id="UP000006718">
    <property type="component" value="Chromosome 7"/>
</dbReference>
<proteinExistence type="predicted"/>
<feature type="region of interest" description="Disordered" evidence="1">
    <location>
        <begin position="77"/>
        <end position="106"/>
    </location>
</feature>
<dbReference type="GeneTree" id="ENSGT00940000164709"/>
<dbReference type="PANTHER" id="PTHR46254:SF3">
    <property type="entry name" value="SECRETED PROTEIN"/>
    <property type="match status" value="1"/>
</dbReference>
<dbReference type="Ensembl" id="ENSMMUT00000099860.1">
    <property type="protein sequence ID" value="ENSMMUP00000079700.1"/>
    <property type="gene ID" value="ENSMMUG00000063378.1"/>
</dbReference>
<evidence type="ECO:0000313" key="4">
    <source>
        <dbReference type="Proteomes" id="UP000006718"/>
    </source>
</evidence>
<dbReference type="PRINTS" id="PR02045">
    <property type="entry name" value="F138DOMAIN"/>
</dbReference>
<reference evidence="3" key="4">
    <citation type="submission" date="2025-09" db="UniProtKB">
        <authorList>
            <consortium name="Ensembl"/>
        </authorList>
    </citation>
    <scope>IDENTIFICATION</scope>
    <source>
        <strain evidence="3">17573</strain>
    </source>
</reference>
<reference evidence="4" key="1">
    <citation type="journal article" date="2007" name="Science">
        <title>Evolutionary and biomedical insights from the rhesus macaque genome.</title>
        <authorList>
            <person name="Gibbs R.A."/>
            <person name="Rogers J."/>
            <person name="Katze M.G."/>
            <person name="Bumgarner R."/>
            <person name="Weinstock G.M."/>
            <person name="Mardis E.R."/>
            <person name="Remington K.A."/>
            <person name="Strausberg R.L."/>
            <person name="Venter J.C."/>
            <person name="Wilson R.K."/>
            <person name="Batzer M.A."/>
            <person name="Bustamante C.D."/>
            <person name="Eichler E.E."/>
            <person name="Hahn M.W."/>
            <person name="Hardison R.C."/>
            <person name="Makova K.D."/>
            <person name="Miller W."/>
            <person name="Milosavljevic A."/>
            <person name="Palermo R.E."/>
            <person name="Siepel A."/>
            <person name="Sikela J.M."/>
            <person name="Attaway T."/>
            <person name="Bell S."/>
            <person name="Bernard K.E."/>
            <person name="Buhay C.J."/>
            <person name="Chandrabose M.N."/>
            <person name="Dao M."/>
            <person name="Davis C."/>
            <person name="Delehaunty K.D."/>
            <person name="Ding Y."/>
            <person name="Dinh H.H."/>
            <person name="Dugan-Rocha S."/>
            <person name="Fulton L.A."/>
            <person name="Gabisi R.A."/>
            <person name="Garner T.T."/>
            <person name="Godfrey J."/>
            <person name="Hawes A.C."/>
            <person name="Hernandez J."/>
            <person name="Hines S."/>
            <person name="Holder M."/>
            <person name="Hume J."/>
            <person name="Jhangiani S.N."/>
            <person name="Joshi V."/>
            <person name="Khan Z.M."/>
            <person name="Kirkness E.F."/>
            <person name="Cree A."/>
            <person name="Fowler R.G."/>
            <person name="Lee S."/>
            <person name="Lewis L.R."/>
            <person name="Li Z."/>
            <person name="Liu Y.-S."/>
            <person name="Moore S.M."/>
            <person name="Muzny D."/>
            <person name="Nazareth L.V."/>
            <person name="Ngo D.N."/>
            <person name="Okwuonu G.O."/>
            <person name="Pai G."/>
            <person name="Parker D."/>
            <person name="Paul H.A."/>
            <person name="Pfannkoch C."/>
            <person name="Pohl C.S."/>
            <person name="Rogers Y.-H.C."/>
            <person name="Ruiz S.J."/>
            <person name="Sabo A."/>
            <person name="Santibanez J."/>
            <person name="Schneider B.W."/>
            <person name="Smith S.M."/>
            <person name="Sodergren E."/>
            <person name="Svatek A.F."/>
            <person name="Utterback T.R."/>
            <person name="Vattathil S."/>
            <person name="Warren W."/>
            <person name="White C.S."/>
            <person name="Chinwalla A.T."/>
            <person name="Feng Y."/>
            <person name="Halpern A.L."/>
            <person name="Hillier L.W."/>
            <person name="Huang X."/>
            <person name="Minx P."/>
            <person name="Nelson J.O."/>
            <person name="Pepin K.H."/>
            <person name="Qin X."/>
            <person name="Sutton G.G."/>
            <person name="Venter E."/>
            <person name="Walenz B.P."/>
            <person name="Wallis J.W."/>
            <person name="Worley K.C."/>
            <person name="Yang S.-P."/>
            <person name="Jones S.M."/>
            <person name="Marra M.A."/>
            <person name="Rocchi M."/>
            <person name="Schein J.E."/>
            <person name="Baertsch R."/>
            <person name="Clarke L."/>
            <person name="Csuros M."/>
            <person name="Glasscock J."/>
            <person name="Harris R.A."/>
            <person name="Havlak P."/>
            <person name="Jackson A.R."/>
            <person name="Jiang H."/>
            <person name="Liu Y."/>
            <person name="Messina D.N."/>
            <person name="Shen Y."/>
            <person name="Song H.X.-Z."/>
            <person name="Wylie T."/>
            <person name="Zhang L."/>
            <person name="Birney E."/>
            <person name="Han K."/>
            <person name="Konkel M.K."/>
            <person name="Lee J."/>
            <person name="Smit A.F.A."/>
            <person name="Ullmer B."/>
            <person name="Wang H."/>
            <person name="Xing J."/>
            <person name="Burhans R."/>
            <person name="Cheng Z."/>
            <person name="Karro J.E."/>
            <person name="Ma J."/>
            <person name="Raney B."/>
            <person name="She X."/>
            <person name="Cox M.J."/>
            <person name="Demuth J.P."/>
            <person name="Dumas L.J."/>
            <person name="Han S.-G."/>
            <person name="Hopkins J."/>
            <person name="Karimpour-Fard A."/>
            <person name="Kim Y.H."/>
            <person name="Pollack J.R."/>
            <person name="Vinar T."/>
            <person name="Addo-Quaye C."/>
            <person name="Degenhardt J."/>
            <person name="Denby A."/>
            <person name="Hubisz M.J."/>
            <person name="Indap A."/>
            <person name="Kosiol C."/>
            <person name="Lahn B.T."/>
            <person name="Lawson H.A."/>
            <person name="Marklein A."/>
            <person name="Nielsen R."/>
            <person name="Vallender E.J."/>
            <person name="Clark A.G."/>
            <person name="Ferguson B."/>
            <person name="Hernandez R.D."/>
            <person name="Hirani K."/>
            <person name="Kehrer-Sawatzki H."/>
            <person name="Kolb J."/>
            <person name="Patil S."/>
            <person name="Pu L.-L."/>
            <person name="Ren Y."/>
            <person name="Smith D.G."/>
            <person name="Wheeler D.A."/>
            <person name="Schenck I."/>
            <person name="Ball E.V."/>
            <person name="Chen R."/>
            <person name="Cooper D.N."/>
            <person name="Giardine B."/>
            <person name="Hsu F."/>
            <person name="Kent W.J."/>
            <person name="Lesk A."/>
            <person name="Nelson D.L."/>
            <person name="O'brien W.E."/>
            <person name="Pruefer K."/>
            <person name="Stenson P.D."/>
            <person name="Wallace J.C."/>
            <person name="Ke H."/>
            <person name="Liu X.-M."/>
            <person name="Wang P."/>
            <person name="Xiang A.P."/>
            <person name="Yang F."/>
            <person name="Barber G.P."/>
            <person name="Haussler D."/>
            <person name="Karolchik D."/>
            <person name="Kern A.D."/>
            <person name="Kuhn R.M."/>
            <person name="Smith K.E."/>
            <person name="Zwieg A.S."/>
        </authorList>
    </citation>
    <scope>NUCLEOTIDE SEQUENCE [LARGE SCALE GENOMIC DNA]</scope>
    <source>
        <strain evidence="4">17573</strain>
    </source>
</reference>